<dbReference type="EMBL" id="CP054580">
    <property type="protein sequence ID" value="QKS23937.1"/>
    <property type="molecule type" value="Genomic_DNA"/>
</dbReference>
<dbReference type="AlphaFoldDB" id="A0AAP9SZQ5"/>
<gene>
    <name evidence="1" type="ORF">FX987_01704</name>
</gene>
<accession>A0AAP9SZQ5</accession>
<protein>
    <submittedName>
        <fullName evidence="1">Uncharacterized protein</fullName>
    </submittedName>
</protein>
<sequence length="204" mass="23193">MSFDQNVFVNCPFDEPFYPLLRPLLFTIIYLGLKPRIATERIDSGEARIAKIVELIQESKYAIHDLSRIKATKKGEVFRLNMPFELGIDVGCRLFKGGEHEQKKCLILVGERYKYQAAISDLSNSDVANHQNIPEDVVVEVRNWLSSTCGLGADGASRIWDSFNVFMGDNYDALTARGFSKRDIERLPVPELLESMESWVDENV</sequence>
<dbReference type="RefSeq" id="WP_022523085.1">
    <property type="nucleotide sequence ID" value="NZ_CP054580.1"/>
</dbReference>
<evidence type="ECO:0000313" key="2">
    <source>
        <dbReference type="Proteomes" id="UP000509761"/>
    </source>
</evidence>
<dbReference type="Proteomes" id="UP000509761">
    <property type="component" value="Chromosome"/>
</dbReference>
<proteinExistence type="predicted"/>
<reference evidence="1 2" key="1">
    <citation type="submission" date="2019-12" db="EMBL/GenBank/DDBJ databases">
        <title>Genome sequencing and assembly of endphytes of Porphyra tenera.</title>
        <authorList>
            <person name="Park J.M."/>
            <person name="Shin R."/>
            <person name="Jo S.H."/>
        </authorList>
    </citation>
    <scope>NUCLEOTIDE SEQUENCE [LARGE SCALE GENOMIC DNA]</scope>
    <source>
        <strain evidence="1 2">GPM3</strain>
    </source>
</reference>
<name>A0AAP9SZQ5_9GAMM</name>
<keyword evidence="2" id="KW-1185">Reference proteome</keyword>
<evidence type="ECO:0000313" key="1">
    <source>
        <dbReference type="EMBL" id="QKS23937.1"/>
    </source>
</evidence>
<organism evidence="1 2">
    <name type="scientific">Vreelandella titanicae</name>
    <dbReference type="NCBI Taxonomy" id="664683"/>
    <lineage>
        <taxon>Bacteria</taxon>
        <taxon>Pseudomonadati</taxon>
        <taxon>Pseudomonadota</taxon>
        <taxon>Gammaproteobacteria</taxon>
        <taxon>Oceanospirillales</taxon>
        <taxon>Halomonadaceae</taxon>
        <taxon>Vreelandella</taxon>
    </lineage>
</organism>